<name>A0A0M7AD67_9HYPH</name>
<accession>A0A0M7AD67</accession>
<proteinExistence type="predicted"/>
<evidence type="ECO:0000313" key="2">
    <source>
        <dbReference type="Proteomes" id="UP000049983"/>
    </source>
</evidence>
<dbReference type="GeneID" id="97668580"/>
<evidence type="ECO:0008006" key="3">
    <source>
        <dbReference type="Google" id="ProtNLM"/>
    </source>
</evidence>
<keyword evidence="2" id="KW-1185">Reference proteome</keyword>
<dbReference type="Gene3D" id="1.25.40.10">
    <property type="entry name" value="Tetratricopeptide repeat domain"/>
    <property type="match status" value="1"/>
</dbReference>
<sequence length="2025" mass="228770">MARKVRPKKQSALPAKFKNETLPFYELTETPFEECCRWLCRVRYSQYDRYELKRKRGLGQFGIDVECFTTAGYPETVLSAKCYHDTSVTGASIADWVEDFTKHLDGHWKGKKVKRFILAITKDGNSDSINDAIREQHKLLKSLGIEFVPWLNKDLHEIAKKDPELVQEFFELAWSARIYPDRFVQYLEVGSGSSQIGLSGNNLTDEQIEGLKKQASKSVADLLEIHIQARRYGDSEPLQNYLDTIDDQSTDWKDIPAAIKARIWRLRASLVLDDRDHDKAQAFLNKSISYEQPPNNVLPALISYHRDGVDNALQILNESSEPEELHIKAALLIEIGDLDSAEDVIQSAPESSETLRLLSLVASRRNDSETALVCAQEALSLSPKSYSAALAYMHACLRSAMVASFDATVGQVPSPFNPALIIQTHEAQEHLRSAIDVAERLIHRCSGGQKQDSETWKLALMVGVRGERNHAIKFTEELVQRSKPDPLHIAWADAIYVDLPIGRLRKYLEDEVRLGRGTSAHLVVRAILNEDDQKGRANSAHIIEKHIGKFPEEQEFLTQWLEIFNSRGNDLRAQISNGDIDAAKTYAAEFRPKGDNAEAWLIYAEVLASGNAWVFLNEAQEQLLKFQIPRLHHLAALAALECNDPDRCIEIIDASIPIQYDRELPPNMEYLKARALDQSGQGGRSLSQLVDLNRRAPNAEIQRNIIHRLVALGQTQEALPFVRQLVDADDAEPRDYLIAAQISSDKDPEFSRIAAERYLSQDEVDLLAVPHLMELERKVGSFRVDLSHKYRALAQEFFSSDHVTQFDSAEEVIAQLQRILDHAKQSHEKWLSGGLIAHQAFENDYGLFAEVMFSGPHWAESDTGTLLPPLHKTAGLPARKIQLSESGKNPLVLDVSALLFAMRFGLLPELEKAFQIILPRSVPGFLNEIQNKYSPVLDSDDCRRFWEFERNFLSKIPLLPGNTTLVPKPHSNESRSVDLDRMLAQLISEGLLSEAQQEALFQDLHAERLPGEIQGPTKEYFCASGPLLWSLMRCDVLEEVQQVCELTTTSAQVAELRNVVSQSERRSQLLSELENLHTFVAKRLRVDQWKSIPWPPEPDRSKCDIQSYPEQNALLGSLWECLHYAGSKEQPLVWIEDRFLSRYNSSNIVTHHETLCGLETSGLVKSERVADVRRKILVAGVGFSKIEVERCVDALINARLADGVVKETKTLKELRLAFGRQLRLLQFIDWAENRVDEDGIPVGEPRLAKSNILFVPRMLNAIWSQKERSEDHRVAASNWVWENLRLEIARLDSDLPAEHYYSVASVVIMECFAQPLLDTFLNKEKSIDQFSGFFNWLFKRHLTARFLCDPLLRERVAKLFVEILSPRLVVEEDDESAAIVTRLFVQEVNKLIDLLPESLQDEIYSIKGFSEKLLVRREFLIKTPLGDFTCSEVGAGIERAIRAETGETVITCLEGEAKVTLSVKRQDDVVEKVVISDGKVTGDLALETAMLSAPDARGRLSLFDSVSYAGGADPEFTKRAKDILKKDITVNARIKDWRSLIESNFAETLASISENLQNGGKLDIRLLDLPSKNTLTNYSRLDGAAETPLDAIAKAYEALESVFGKQEALGRTSVLQAFLMDVDLEKLADWEPQYPNFLFESCLVYLKKNGREKAEFPWLDDSEPTFDQQIDFFVFLVRKGIREARVRIDYSGVPDWQLVALVWVWSAQVTKVFSTNSVDLAAARKIIERSRRTSLDQVLEGDAASPTLRYGGIDLSADWCRQRIFDRLTAKIERTLSIKADADLLGVIGIVRDDSWCPSGNMLFQQVDSPDGLFSNNTSYQDWIERGLISQNSDFESAGRADFPEKLLTDFRESKNPEFLAMFLLSRPGELPEAILGELTTEIESVLSGARGLPLSDNEKVLLRLYGRVTGELDSQERFCSMIADLISLRFGYSGPPELPDDWAKLETENLFAQLLDAVCAHAQSVSSTAQDKITRLCDLLRHVHDQWPTGHRLLHQLAMKLVDQTLVDQAQPLWCLIRDLRVET</sequence>
<dbReference type="InterPro" id="IPR011990">
    <property type="entry name" value="TPR-like_helical_dom_sf"/>
</dbReference>
<dbReference type="RefSeq" id="WP_055115003.1">
    <property type="nucleotide sequence ID" value="NZ_CXWA01000002.1"/>
</dbReference>
<dbReference type="SUPFAM" id="SSF48452">
    <property type="entry name" value="TPR-like"/>
    <property type="match status" value="1"/>
</dbReference>
<protein>
    <recommendedName>
        <fullName evidence="3">Tetratricopeptide repeat-containing protein</fullName>
    </recommendedName>
</protein>
<dbReference type="EMBL" id="CXWC01000002">
    <property type="protein sequence ID" value="CTQ66576.1"/>
    <property type="molecule type" value="Genomic_DNA"/>
</dbReference>
<dbReference type="OrthoDB" id="7591687at2"/>
<reference evidence="2" key="1">
    <citation type="submission" date="2015-07" db="EMBL/GenBank/DDBJ databases">
        <authorList>
            <person name="Rodrigo-Torres Lidia"/>
            <person name="Arahal R.David."/>
        </authorList>
    </citation>
    <scope>NUCLEOTIDE SEQUENCE [LARGE SCALE GENOMIC DNA]</scope>
    <source>
        <strain evidence="2">CECT 5096</strain>
    </source>
</reference>
<dbReference type="STRING" id="311410.LA5095_02294"/>
<dbReference type="Proteomes" id="UP000049983">
    <property type="component" value="Unassembled WGS sequence"/>
</dbReference>
<organism evidence="1 2">
    <name type="scientific">Roseibium album</name>
    <dbReference type="NCBI Taxonomy" id="311410"/>
    <lineage>
        <taxon>Bacteria</taxon>
        <taxon>Pseudomonadati</taxon>
        <taxon>Pseudomonadota</taxon>
        <taxon>Alphaproteobacteria</taxon>
        <taxon>Hyphomicrobiales</taxon>
        <taxon>Stappiaceae</taxon>
        <taxon>Roseibium</taxon>
    </lineage>
</organism>
<evidence type="ECO:0000313" key="1">
    <source>
        <dbReference type="EMBL" id="CTQ66576.1"/>
    </source>
</evidence>
<gene>
    <name evidence="1" type="ORF">LA5096_01151</name>
</gene>